<dbReference type="EMBL" id="QGDJ01000001">
    <property type="protein sequence ID" value="PWJ21597.1"/>
    <property type="molecule type" value="Genomic_DNA"/>
</dbReference>
<accession>A0A2Y9A2B8</accession>
<evidence type="ECO:0000256" key="1">
    <source>
        <dbReference type="ARBA" id="ARBA00023125"/>
    </source>
</evidence>
<name>A0A2Y9A2B8_9RHOB</name>
<keyword evidence="5" id="KW-1185">Reference proteome</keyword>
<reference evidence="4 6" key="1">
    <citation type="submission" date="2016-10" db="EMBL/GenBank/DDBJ databases">
        <authorList>
            <person name="Cai Z."/>
        </authorList>
    </citation>
    <scope>NUCLEOTIDE SEQUENCE [LARGE SCALE GENOMIC DNA]</scope>
    <source>
        <strain evidence="4 6">DSM 25227</strain>
    </source>
</reference>
<dbReference type="PANTHER" id="PTHR46797:SF10">
    <property type="entry name" value="BLR1115 PROTEIN"/>
    <property type="match status" value="1"/>
</dbReference>
<proteinExistence type="predicted"/>
<dbReference type="SUPFAM" id="SSF51182">
    <property type="entry name" value="RmlC-like cupins"/>
    <property type="match status" value="1"/>
</dbReference>
<organism evidence="4 6">
    <name type="scientific">Jannaschia seohaensis</name>
    <dbReference type="NCBI Taxonomy" id="475081"/>
    <lineage>
        <taxon>Bacteria</taxon>
        <taxon>Pseudomonadati</taxon>
        <taxon>Pseudomonadota</taxon>
        <taxon>Alphaproteobacteria</taxon>
        <taxon>Rhodobacterales</taxon>
        <taxon>Roseobacteraceae</taxon>
        <taxon>Jannaschia</taxon>
    </lineage>
</organism>
<dbReference type="CDD" id="cd02209">
    <property type="entry name" value="cupin_XRE_C"/>
    <property type="match status" value="1"/>
</dbReference>
<dbReference type="InterPro" id="IPR014710">
    <property type="entry name" value="RmlC-like_jellyroll"/>
</dbReference>
<dbReference type="GO" id="GO:0005829">
    <property type="term" value="C:cytosol"/>
    <property type="evidence" value="ECO:0007669"/>
    <property type="project" value="TreeGrafter"/>
</dbReference>
<dbReference type="GO" id="GO:0003677">
    <property type="term" value="F:DNA binding"/>
    <property type="evidence" value="ECO:0007669"/>
    <property type="project" value="UniProtKB-KW"/>
</dbReference>
<reference evidence="3 5" key="2">
    <citation type="submission" date="2018-03" db="EMBL/GenBank/DDBJ databases">
        <title>Genomic Encyclopedia of Archaeal and Bacterial Type Strains, Phase II (KMG-II): from individual species to whole genera.</title>
        <authorList>
            <person name="Goeker M."/>
        </authorList>
    </citation>
    <scope>NUCLEOTIDE SEQUENCE [LARGE SCALE GENOMIC DNA]</scope>
    <source>
        <strain evidence="3 5">DSM 25227</strain>
    </source>
</reference>
<dbReference type="Proteomes" id="UP000245839">
    <property type="component" value="Unassembled WGS sequence"/>
</dbReference>
<dbReference type="InterPro" id="IPR010982">
    <property type="entry name" value="Lambda_DNA-bd_dom_sf"/>
</dbReference>
<dbReference type="SMART" id="SM00530">
    <property type="entry name" value="HTH_XRE"/>
    <property type="match status" value="1"/>
</dbReference>
<dbReference type="GO" id="GO:0003700">
    <property type="term" value="F:DNA-binding transcription factor activity"/>
    <property type="evidence" value="ECO:0007669"/>
    <property type="project" value="TreeGrafter"/>
</dbReference>
<keyword evidence="1" id="KW-0238">DNA-binding</keyword>
<dbReference type="CDD" id="cd00093">
    <property type="entry name" value="HTH_XRE"/>
    <property type="match status" value="1"/>
</dbReference>
<dbReference type="PROSITE" id="PS50943">
    <property type="entry name" value="HTH_CROC1"/>
    <property type="match status" value="1"/>
</dbReference>
<evidence type="ECO:0000313" key="3">
    <source>
        <dbReference type="EMBL" id="PWJ21597.1"/>
    </source>
</evidence>
<feature type="domain" description="HTH cro/C1-type" evidence="2">
    <location>
        <begin position="1"/>
        <end position="55"/>
    </location>
</feature>
<dbReference type="Gene3D" id="1.10.260.40">
    <property type="entry name" value="lambda repressor-like DNA-binding domains"/>
    <property type="match status" value="1"/>
</dbReference>
<dbReference type="Gene3D" id="2.60.120.10">
    <property type="entry name" value="Jelly Rolls"/>
    <property type="match status" value="1"/>
</dbReference>
<evidence type="ECO:0000259" key="2">
    <source>
        <dbReference type="PROSITE" id="PS50943"/>
    </source>
</evidence>
<sequence>MRTLREARGLTLAAVAERSGISRATLSRIENGDTSPTAETLGRLAAVYALPISRLLAPLEQDYQPVVKRDQQLVWRDEEHSFTRRSVSPSNGQLSLELIECELGQKQTIRYAAPAVPGQEHHLYLLSGRLEVTVERHSHSLMPGDCLRYVLFGETVFRTAEHSCKYVIALR</sequence>
<dbReference type="SUPFAM" id="SSF47413">
    <property type="entry name" value="lambda repressor-like DNA-binding domains"/>
    <property type="match status" value="1"/>
</dbReference>
<dbReference type="InterPro" id="IPR050807">
    <property type="entry name" value="TransReg_Diox_bact_type"/>
</dbReference>
<dbReference type="Proteomes" id="UP000251571">
    <property type="component" value="Unassembled WGS sequence"/>
</dbReference>
<dbReference type="PANTHER" id="PTHR46797">
    <property type="entry name" value="HTH-TYPE TRANSCRIPTIONAL REGULATOR"/>
    <property type="match status" value="1"/>
</dbReference>
<dbReference type="EMBL" id="UETC01000001">
    <property type="protein sequence ID" value="SSA36629.1"/>
    <property type="molecule type" value="Genomic_DNA"/>
</dbReference>
<protein>
    <submittedName>
        <fullName evidence="3">Transcriptional regulator with XRE-family HTH domain</fullName>
    </submittedName>
    <submittedName>
        <fullName evidence="4">Transcriptional regulator, contains XRE-family HTH domain</fullName>
    </submittedName>
</protein>
<evidence type="ECO:0000313" key="6">
    <source>
        <dbReference type="Proteomes" id="UP000251571"/>
    </source>
</evidence>
<dbReference type="InterPro" id="IPR001387">
    <property type="entry name" value="Cro/C1-type_HTH"/>
</dbReference>
<gene>
    <name evidence="3" type="ORF">BCF38_1012</name>
    <name evidence="4" type="ORF">SAMN05421539_1012</name>
</gene>
<dbReference type="AlphaFoldDB" id="A0A2Y9A2B8"/>
<evidence type="ECO:0000313" key="5">
    <source>
        <dbReference type="Proteomes" id="UP000245839"/>
    </source>
</evidence>
<dbReference type="Pfam" id="PF01381">
    <property type="entry name" value="HTH_3"/>
    <property type="match status" value="1"/>
</dbReference>
<evidence type="ECO:0000313" key="4">
    <source>
        <dbReference type="EMBL" id="SSA36629.1"/>
    </source>
</evidence>
<dbReference type="InterPro" id="IPR011051">
    <property type="entry name" value="RmlC_Cupin_sf"/>
</dbReference>